<dbReference type="AlphaFoldDB" id="A0A318RZA5"/>
<dbReference type="SFLD" id="SFLDS00003">
    <property type="entry name" value="Haloacid_Dehalogenase"/>
    <property type="match status" value="1"/>
</dbReference>
<dbReference type="InterPro" id="IPR006439">
    <property type="entry name" value="HAD-SF_hydro_IA"/>
</dbReference>
<dbReference type="NCBIfam" id="TIGR01488">
    <property type="entry name" value="HAD-SF-IB"/>
    <property type="match status" value="1"/>
</dbReference>
<dbReference type="PANTHER" id="PTHR43481">
    <property type="entry name" value="FRUCTOSE-1-PHOSPHATE PHOSPHATASE"/>
    <property type="match status" value="1"/>
</dbReference>
<dbReference type="Gene3D" id="3.40.50.1000">
    <property type="entry name" value="HAD superfamily/HAD-like"/>
    <property type="match status" value="1"/>
</dbReference>
<dbReference type="InterPro" id="IPR023198">
    <property type="entry name" value="PGP-like_dom2"/>
</dbReference>
<protein>
    <submittedName>
        <fullName evidence="1">HAD superfamily phosphoserine phosphatase-like hydrolase/HAD superfamily hydrolase (TIGR01509 family)</fullName>
    </submittedName>
</protein>
<dbReference type="SFLD" id="SFLDG01135">
    <property type="entry name" value="C1.5.6:_HAD__Beta-PGM__Phospha"/>
    <property type="match status" value="1"/>
</dbReference>
<keyword evidence="1" id="KW-0378">Hydrolase</keyword>
<dbReference type="PRINTS" id="PR00413">
    <property type="entry name" value="HADHALOGNASE"/>
</dbReference>
<name>A0A318RZA5_9DEIO</name>
<dbReference type="Pfam" id="PF00702">
    <property type="entry name" value="Hydrolase"/>
    <property type="match status" value="1"/>
</dbReference>
<dbReference type="PANTHER" id="PTHR43481:SF4">
    <property type="entry name" value="GLYCEROL-1-PHOSPHATE PHOSPHOHYDROLASE 1-RELATED"/>
    <property type="match status" value="1"/>
</dbReference>
<proteinExistence type="predicted"/>
<reference evidence="1 2" key="1">
    <citation type="submission" date="2018-06" db="EMBL/GenBank/DDBJ databases">
        <title>Genomic Encyclopedia of Type Strains, Phase IV (KMG-IV): sequencing the most valuable type-strain genomes for metagenomic binning, comparative biology and taxonomic classification.</title>
        <authorList>
            <person name="Goeker M."/>
        </authorList>
    </citation>
    <scope>NUCLEOTIDE SEQUENCE [LARGE SCALE GENOMIC DNA]</scope>
    <source>
        <strain evidence="1 2">DSM 18048</strain>
    </source>
</reference>
<keyword evidence="2" id="KW-1185">Reference proteome</keyword>
<accession>A0A318RZA5</accession>
<dbReference type="SUPFAM" id="SSF56784">
    <property type="entry name" value="HAD-like"/>
    <property type="match status" value="1"/>
</dbReference>
<organism evidence="1 2">
    <name type="scientific">Deinococcus yavapaiensis KR-236</name>
    <dbReference type="NCBI Taxonomy" id="694435"/>
    <lineage>
        <taxon>Bacteria</taxon>
        <taxon>Thermotogati</taxon>
        <taxon>Deinococcota</taxon>
        <taxon>Deinococci</taxon>
        <taxon>Deinococcales</taxon>
        <taxon>Deinococcaceae</taxon>
        <taxon>Deinococcus</taxon>
    </lineage>
</organism>
<dbReference type="InterPro" id="IPR023214">
    <property type="entry name" value="HAD_sf"/>
</dbReference>
<dbReference type="InterPro" id="IPR036412">
    <property type="entry name" value="HAD-like_sf"/>
</dbReference>
<dbReference type="Gene3D" id="1.10.150.240">
    <property type="entry name" value="Putative phosphatase, domain 2"/>
    <property type="match status" value="1"/>
</dbReference>
<dbReference type="EMBL" id="QJSX01000027">
    <property type="protein sequence ID" value="PYE48699.1"/>
    <property type="molecule type" value="Genomic_DNA"/>
</dbReference>
<sequence length="224" mass="24756">MEATVRAFIFDFDGTILDTETHEFRRWEELYREHGQVLALQDWQQGVGTWGAFDPWAALELDEDTRRSAHDRLRADIFKAIAADDVRPGIRRVLAEAREAGVRLAIASSSERAWIEPWLEQHGLQDVFEVLATRDDVARVKPDPELYSLALARLGLQPGEAVAVEDSFHGATAAHRAGLRVIVTPNDVTSGQPFLDAWPRVDSLEGGLNVLLGAVGAPPVQVTS</sequence>
<dbReference type="CDD" id="cd16423">
    <property type="entry name" value="HAD_BPGM-like"/>
    <property type="match status" value="1"/>
</dbReference>
<dbReference type="SFLD" id="SFLDG01129">
    <property type="entry name" value="C1.5:_HAD__Beta-PGM__Phosphata"/>
    <property type="match status" value="1"/>
</dbReference>
<dbReference type="GO" id="GO:0050308">
    <property type="term" value="F:sugar-phosphatase activity"/>
    <property type="evidence" value="ECO:0007669"/>
    <property type="project" value="TreeGrafter"/>
</dbReference>
<evidence type="ECO:0000313" key="2">
    <source>
        <dbReference type="Proteomes" id="UP000248326"/>
    </source>
</evidence>
<comment type="caution">
    <text evidence="1">The sequence shown here is derived from an EMBL/GenBank/DDBJ whole genome shotgun (WGS) entry which is preliminary data.</text>
</comment>
<dbReference type="OrthoDB" id="9797743at2"/>
<dbReference type="InterPro" id="IPR051806">
    <property type="entry name" value="HAD-like_SPP"/>
</dbReference>
<dbReference type="RefSeq" id="WP_110888860.1">
    <property type="nucleotide sequence ID" value="NZ_QJSX01000027.1"/>
</dbReference>
<evidence type="ECO:0000313" key="1">
    <source>
        <dbReference type="EMBL" id="PYE48699.1"/>
    </source>
</evidence>
<dbReference type="NCBIfam" id="TIGR01509">
    <property type="entry name" value="HAD-SF-IA-v3"/>
    <property type="match status" value="1"/>
</dbReference>
<dbReference type="Proteomes" id="UP000248326">
    <property type="component" value="Unassembled WGS sequence"/>
</dbReference>
<gene>
    <name evidence="1" type="ORF">DES52_12733</name>
</gene>